<gene>
    <name evidence="2" type="ORF">PVAND_014619</name>
</gene>
<evidence type="ECO:0000313" key="3">
    <source>
        <dbReference type="Proteomes" id="UP001107558"/>
    </source>
</evidence>
<feature type="chain" id="PRO_5039940612" evidence="1">
    <location>
        <begin position="18"/>
        <end position="221"/>
    </location>
</feature>
<evidence type="ECO:0000313" key="2">
    <source>
        <dbReference type="EMBL" id="KAG5666601.1"/>
    </source>
</evidence>
<keyword evidence="1" id="KW-0732">Signal</keyword>
<evidence type="ECO:0000256" key="1">
    <source>
        <dbReference type="SAM" id="SignalP"/>
    </source>
</evidence>
<protein>
    <submittedName>
        <fullName evidence="2">Uncharacterized protein</fullName>
    </submittedName>
</protein>
<proteinExistence type="predicted"/>
<name>A0A9J6B9P8_POLVA</name>
<keyword evidence="3" id="KW-1185">Reference proteome</keyword>
<feature type="signal peptide" evidence="1">
    <location>
        <begin position="1"/>
        <end position="17"/>
    </location>
</feature>
<dbReference type="AlphaFoldDB" id="A0A9J6B9P8"/>
<comment type="caution">
    <text evidence="2">The sequence shown here is derived from an EMBL/GenBank/DDBJ whole genome shotgun (WGS) entry which is preliminary data.</text>
</comment>
<organism evidence="2 3">
    <name type="scientific">Polypedilum vanderplanki</name>
    <name type="common">Sleeping chironomid midge</name>
    <dbReference type="NCBI Taxonomy" id="319348"/>
    <lineage>
        <taxon>Eukaryota</taxon>
        <taxon>Metazoa</taxon>
        <taxon>Ecdysozoa</taxon>
        <taxon>Arthropoda</taxon>
        <taxon>Hexapoda</taxon>
        <taxon>Insecta</taxon>
        <taxon>Pterygota</taxon>
        <taxon>Neoptera</taxon>
        <taxon>Endopterygota</taxon>
        <taxon>Diptera</taxon>
        <taxon>Nematocera</taxon>
        <taxon>Chironomoidea</taxon>
        <taxon>Chironomidae</taxon>
        <taxon>Chironominae</taxon>
        <taxon>Polypedilum</taxon>
        <taxon>Polypedilum</taxon>
    </lineage>
</organism>
<accession>A0A9J6B9P8</accession>
<sequence length="221" mass="24931">MIVKICLLLISLNSITSQKTTLNDAFNIAIKDITESRDVPIFETINTTDRNCLKEKLKLSTSGTKTFNQTLAAIYISCSFQMCYDDKKILLDMFFDIIMDSDFMKLRGDLDCIKAALKKIDPDSKFLNSFDPKTVKTDCSKVIDNFNIEKTLQKIASLLGSFDDLTCKAINENFILKLAYSLLIYKFGSVNSENLKNEKETLKNSLGSKINDACNCMMAKI</sequence>
<reference evidence="2" key="1">
    <citation type="submission" date="2021-03" db="EMBL/GenBank/DDBJ databases">
        <title>Chromosome level genome of the anhydrobiotic midge Polypedilum vanderplanki.</title>
        <authorList>
            <person name="Yoshida Y."/>
            <person name="Kikawada T."/>
            <person name="Gusev O."/>
        </authorList>
    </citation>
    <scope>NUCLEOTIDE SEQUENCE</scope>
    <source>
        <strain evidence="2">NIAS01</strain>
        <tissue evidence="2">Whole body or cell culture</tissue>
    </source>
</reference>
<dbReference type="Proteomes" id="UP001107558">
    <property type="component" value="Chromosome 4"/>
</dbReference>
<dbReference type="EMBL" id="JADBJN010000004">
    <property type="protein sequence ID" value="KAG5666601.1"/>
    <property type="molecule type" value="Genomic_DNA"/>
</dbReference>